<evidence type="ECO:0000313" key="5">
    <source>
        <dbReference type="Proteomes" id="UP000887575"/>
    </source>
</evidence>
<dbReference type="PANTHER" id="PTHR11733">
    <property type="entry name" value="ZINC METALLOPROTEASE FAMILY M13 NEPRILYSIN-RELATED"/>
    <property type="match status" value="1"/>
</dbReference>
<dbReference type="GO" id="GO:0016485">
    <property type="term" value="P:protein processing"/>
    <property type="evidence" value="ECO:0007669"/>
    <property type="project" value="TreeGrafter"/>
</dbReference>
<proteinExistence type="inferred from homology"/>
<dbReference type="Gene3D" id="1.10.1380.10">
    <property type="entry name" value="Neutral endopeptidase , domain2"/>
    <property type="match status" value="1"/>
</dbReference>
<evidence type="ECO:0000256" key="3">
    <source>
        <dbReference type="SAM" id="Phobius"/>
    </source>
</evidence>
<name>A0AAF3ENN8_9BILA</name>
<dbReference type="InterPro" id="IPR000718">
    <property type="entry name" value="Peptidase_M13"/>
</dbReference>
<dbReference type="InterPro" id="IPR042089">
    <property type="entry name" value="Peptidase_M13_dom_2"/>
</dbReference>
<dbReference type="Pfam" id="PF05649">
    <property type="entry name" value="Peptidase_M13_N"/>
    <property type="match status" value="1"/>
</dbReference>
<feature type="region of interest" description="Disordered" evidence="2">
    <location>
        <begin position="166"/>
        <end position="186"/>
    </location>
</feature>
<dbReference type="SUPFAM" id="SSF55486">
    <property type="entry name" value="Metalloproteases ('zincins'), catalytic domain"/>
    <property type="match status" value="1"/>
</dbReference>
<feature type="compositionally biased region" description="Basic and acidic residues" evidence="2">
    <location>
        <begin position="23"/>
        <end position="32"/>
    </location>
</feature>
<dbReference type="PROSITE" id="PS51885">
    <property type="entry name" value="NEPRILYSIN"/>
    <property type="match status" value="1"/>
</dbReference>
<dbReference type="GO" id="GO:0004222">
    <property type="term" value="F:metalloendopeptidase activity"/>
    <property type="evidence" value="ECO:0007669"/>
    <property type="project" value="InterPro"/>
</dbReference>
<evidence type="ECO:0000256" key="2">
    <source>
        <dbReference type="SAM" id="MobiDB-lite"/>
    </source>
</evidence>
<dbReference type="WBParaSite" id="MBELARI_LOCUS15664">
    <property type="protein sequence ID" value="MBELARI_LOCUS15664"/>
    <property type="gene ID" value="MBELARI_LOCUS15664"/>
</dbReference>
<dbReference type="Proteomes" id="UP000887575">
    <property type="component" value="Unassembled WGS sequence"/>
</dbReference>
<keyword evidence="5" id="KW-1185">Reference proteome</keyword>
<evidence type="ECO:0000256" key="1">
    <source>
        <dbReference type="ARBA" id="ARBA00007357"/>
    </source>
</evidence>
<keyword evidence="3" id="KW-0812">Transmembrane</keyword>
<evidence type="ECO:0000259" key="4">
    <source>
        <dbReference type="Pfam" id="PF05649"/>
    </source>
</evidence>
<accession>A0AAF3ENN8</accession>
<evidence type="ECO:0000313" key="6">
    <source>
        <dbReference type="WBParaSite" id="MBELARI_LOCUS15664"/>
    </source>
</evidence>
<feature type="region of interest" description="Disordered" evidence="2">
    <location>
        <begin position="1"/>
        <end position="41"/>
    </location>
</feature>
<dbReference type="InterPro" id="IPR024079">
    <property type="entry name" value="MetalloPept_cat_dom_sf"/>
</dbReference>
<feature type="region of interest" description="Disordered" evidence="2">
    <location>
        <begin position="72"/>
        <end position="154"/>
    </location>
</feature>
<sequence length="968" mass="109529">MQQQTPGSDPGIHRTHSGIYLKKGHDWPRRDTTSPPVGLVSQEDSIVITATTSRGIDPSQLNMMTRITAKPAYSVPSRDPPSYPPPQIVFPKFEPLEREPRTPISPLSVENLFSDSEEFSPKEPPPKIAPLGSISETEVTTEASSLGDRQRSGEESNIIYDRHLGTAQSPQDLPTPPPEADAPKLNARPHHQHFRNHVHFSHATHTQGPSAHLASDEHQSDLEIEEVELVPDAELNDAEEHDRQNAQNGRPMLAPMLVETLRRTLSKADEFAARRLEYPNGMQYTRQHKPFSTCSLILGILFAIVLIVAIGIFIAWAVTSDGFHNLGKSKDTCSTKACIDTAFRLSSFMDQDVLPCQNFYRYSCGGYHSQNLAKQLTYQEEMEENTLASILDMMNQVNFTEIPPPSRIEVVGREIFDACMNNPQRSFIGGRPFQDLLRNVPCGPIFPDCQNFDEGHFSWERYAGMMDVYAGRYNLIVAGTEIINPMERALRLSFRPPALDGFLGPIKQKLLQTHMHETEFEPLLAVALRQDLLNEMSHQLLRIDPLSGDRHDMLIEVSQLIVQMDNITRQIQPSRTVMSLGEFLNAVPQINMTEFLNGELSGVLSWSTGDPVVIYDFEYFQRFVQIALQNPRRALANYLTVVAGINLRNYLILPGDNATWRNCAQQTQNIDIYSNIYINRRMNNISLPAISAFTQRLRDDFISFHKNPSSISAQTRVLVGYPQKLLDQQYVFPDSLAISLNTTSYFDSMTTVLRAQRRRDFAEVGNLLADDDSSGFYPMTPGVLESRNENALVIPLAALQEPLIIPGSDSPQFSIFATYGITILTLLSKVYWQDQQSNMPLPCFEQEYRTFLSSNFQNIEFSADLMKSLSIADALITAEFSYYRWKDESGLRSEIHLPTLQKMNNWEEFYVTAGTMTCNRDGFLAGSFYESTINTAFSMSEEFSRSFHCKKEQPMYENDCLKPFLQIV</sequence>
<feature type="compositionally biased region" description="Polar residues" evidence="2">
    <location>
        <begin position="134"/>
        <end position="144"/>
    </location>
</feature>
<reference evidence="6" key="1">
    <citation type="submission" date="2024-02" db="UniProtKB">
        <authorList>
            <consortium name="WormBaseParasite"/>
        </authorList>
    </citation>
    <scope>IDENTIFICATION</scope>
</reference>
<keyword evidence="3" id="KW-1133">Transmembrane helix</keyword>
<keyword evidence="3" id="KW-0472">Membrane</keyword>
<organism evidence="5 6">
    <name type="scientific">Mesorhabditis belari</name>
    <dbReference type="NCBI Taxonomy" id="2138241"/>
    <lineage>
        <taxon>Eukaryota</taxon>
        <taxon>Metazoa</taxon>
        <taxon>Ecdysozoa</taxon>
        <taxon>Nematoda</taxon>
        <taxon>Chromadorea</taxon>
        <taxon>Rhabditida</taxon>
        <taxon>Rhabditina</taxon>
        <taxon>Rhabditomorpha</taxon>
        <taxon>Rhabditoidea</taxon>
        <taxon>Rhabditidae</taxon>
        <taxon>Mesorhabditinae</taxon>
        <taxon>Mesorhabditis</taxon>
    </lineage>
</organism>
<feature type="compositionally biased region" description="Pro residues" evidence="2">
    <location>
        <begin position="78"/>
        <end position="88"/>
    </location>
</feature>
<dbReference type="Gene3D" id="3.40.390.10">
    <property type="entry name" value="Collagenase (Catalytic Domain)"/>
    <property type="match status" value="1"/>
</dbReference>
<dbReference type="InterPro" id="IPR008753">
    <property type="entry name" value="Peptidase_M13_N"/>
</dbReference>
<protein>
    <submittedName>
        <fullName evidence="6">Peptidase M13 N-terminal domain-containing protein</fullName>
    </submittedName>
</protein>
<dbReference type="PANTHER" id="PTHR11733:SF206">
    <property type="entry name" value="PEPTIDASE M13 N-TERMINAL DOMAIN-CONTAINING PROTEIN"/>
    <property type="match status" value="1"/>
</dbReference>
<dbReference type="AlphaFoldDB" id="A0AAF3ENN8"/>
<feature type="transmembrane region" description="Helical" evidence="3">
    <location>
        <begin position="296"/>
        <end position="318"/>
    </location>
</feature>
<comment type="similarity">
    <text evidence="1">Belongs to the peptidase M13 family.</text>
</comment>
<feature type="domain" description="Peptidase M13 N-terminal" evidence="4">
    <location>
        <begin position="355"/>
        <end position="651"/>
    </location>
</feature>
<dbReference type="GO" id="GO:0005886">
    <property type="term" value="C:plasma membrane"/>
    <property type="evidence" value="ECO:0007669"/>
    <property type="project" value="TreeGrafter"/>
</dbReference>